<protein>
    <submittedName>
        <fullName evidence="5">AraC family transcriptional regulator</fullName>
    </submittedName>
</protein>
<organism evidence="5 6">
    <name type="scientific">Billgrantia montanilacus</name>
    <dbReference type="NCBI Taxonomy" id="2282305"/>
    <lineage>
        <taxon>Bacteria</taxon>
        <taxon>Pseudomonadati</taxon>
        <taxon>Pseudomonadota</taxon>
        <taxon>Gammaproteobacteria</taxon>
        <taxon>Oceanospirillales</taxon>
        <taxon>Halomonadaceae</taxon>
        <taxon>Billgrantia</taxon>
    </lineage>
</organism>
<dbReference type="SMART" id="SM00342">
    <property type="entry name" value="HTH_ARAC"/>
    <property type="match status" value="1"/>
</dbReference>
<dbReference type="Gene3D" id="1.10.10.60">
    <property type="entry name" value="Homeodomain-like"/>
    <property type="match status" value="1"/>
</dbReference>
<dbReference type="PROSITE" id="PS01124">
    <property type="entry name" value="HTH_ARAC_FAMILY_2"/>
    <property type="match status" value="1"/>
</dbReference>
<dbReference type="PROSITE" id="PS00041">
    <property type="entry name" value="HTH_ARAC_FAMILY_1"/>
    <property type="match status" value="1"/>
</dbReference>
<dbReference type="AlphaFoldDB" id="A0A368TZH9"/>
<name>A0A368TZH9_9GAMM</name>
<dbReference type="GO" id="GO:0043565">
    <property type="term" value="F:sequence-specific DNA binding"/>
    <property type="evidence" value="ECO:0007669"/>
    <property type="project" value="InterPro"/>
</dbReference>
<dbReference type="InterPro" id="IPR050204">
    <property type="entry name" value="AraC_XylS_family_regulators"/>
</dbReference>
<dbReference type="RefSeq" id="WP_114478442.1">
    <property type="nucleotide sequence ID" value="NZ_QPII01000004.1"/>
</dbReference>
<sequence>MSDVPQPDLAGNTGIGNFRLVSQAVTTGLTLKRFAPCPALRQYVQCYWLARGRVGGEPAGVELLHPDGAAGLLFNFGGALERDGERMRGNCWVEGPKRHTARLAVGETLDLLGVHFRPGMAYPFVGEALSALVGGELTPGDALRRLELEALHEQLHETPDFPARIALLEGYLLERLRRHEAPAVPALVASLDWLQRRHGQGSIAELVEELPFGQRRLERLFQHHVGLSPKRYARLLRVAYSRELIKQGGVAASLTDTAFAAGYFDQSHFIHDFKAVTGLTPGGYLDYAQRRYG</sequence>
<evidence type="ECO:0000256" key="3">
    <source>
        <dbReference type="ARBA" id="ARBA00023163"/>
    </source>
</evidence>
<dbReference type="Proteomes" id="UP000252405">
    <property type="component" value="Unassembled WGS sequence"/>
</dbReference>
<comment type="caution">
    <text evidence="5">The sequence shown here is derived from an EMBL/GenBank/DDBJ whole genome shotgun (WGS) entry which is preliminary data.</text>
</comment>
<keyword evidence="2" id="KW-0238">DNA-binding</keyword>
<proteinExistence type="predicted"/>
<dbReference type="Pfam" id="PF12833">
    <property type="entry name" value="HTH_18"/>
    <property type="match status" value="1"/>
</dbReference>
<dbReference type="InterPro" id="IPR018060">
    <property type="entry name" value="HTH_AraC"/>
</dbReference>
<reference evidence="5 6" key="1">
    <citation type="submission" date="2018-07" db="EMBL/GenBank/DDBJ databases">
        <title>Halomonas montanilacus sp. nov., isolated from Lake Pengyan on Tibetan Plateau.</title>
        <authorList>
            <person name="Lu H."/>
            <person name="Xing P."/>
            <person name="Wu Q."/>
        </authorList>
    </citation>
    <scope>NUCLEOTIDE SEQUENCE [LARGE SCALE GENOMIC DNA]</scope>
    <source>
        <strain evidence="5 6">PYC7W</strain>
    </source>
</reference>
<feature type="domain" description="HTH araC/xylS-type" evidence="4">
    <location>
        <begin position="202"/>
        <end position="287"/>
    </location>
</feature>
<dbReference type="PANTHER" id="PTHR46796">
    <property type="entry name" value="HTH-TYPE TRANSCRIPTIONAL ACTIVATOR RHAS-RELATED"/>
    <property type="match status" value="1"/>
</dbReference>
<gene>
    <name evidence="5" type="ORF">DU505_07860</name>
</gene>
<dbReference type="GO" id="GO:0003700">
    <property type="term" value="F:DNA-binding transcription factor activity"/>
    <property type="evidence" value="ECO:0007669"/>
    <property type="project" value="InterPro"/>
</dbReference>
<evidence type="ECO:0000259" key="4">
    <source>
        <dbReference type="PROSITE" id="PS01124"/>
    </source>
</evidence>
<dbReference type="InterPro" id="IPR046532">
    <property type="entry name" value="DUF6597"/>
</dbReference>
<dbReference type="InterPro" id="IPR009057">
    <property type="entry name" value="Homeodomain-like_sf"/>
</dbReference>
<evidence type="ECO:0000313" key="6">
    <source>
        <dbReference type="Proteomes" id="UP000252405"/>
    </source>
</evidence>
<dbReference type="OrthoDB" id="9809338at2"/>
<keyword evidence="6" id="KW-1185">Reference proteome</keyword>
<dbReference type="Pfam" id="PF20240">
    <property type="entry name" value="DUF6597"/>
    <property type="match status" value="1"/>
</dbReference>
<evidence type="ECO:0000256" key="1">
    <source>
        <dbReference type="ARBA" id="ARBA00023015"/>
    </source>
</evidence>
<dbReference type="InterPro" id="IPR018062">
    <property type="entry name" value="HTH_AraC-typ_CS"/>
</dbReference>
<keyword evidence="3" id="KW-0804">Transcription</keyword>
<evidence type="ECO:0000256" key="2">
    <source>
        <dbReference type="ARBA" id="ARBA00023125"/>
    </source>
</evidence>
<dbReference type="SUPFAM" id="SSF46689">
    <property type="entry name" value="Homeodomain-like"/>
    <property type="match status" value="1"/>
</dbReference>
<accession>A0A368TZH9</accession>
<evidence type="ECO:0000313" key="5">
    <source>
        <dbReference type="EMBL" id="RCV90154.1"/>
    </source>
</evidence>
<dbReference type="EMBL" id="QPII01000004">
    <property type="protein sequence ID" value="RCV90154.1"/>
    <property type="molecule type" value="Genomic_DNA"/>
</dbReference>
<keyword evidence="1" id="KW-0805">Transcription regulation</keyword>